<name>A0A2N6THM6_FUSNU</name>
<evidence type="ECO:0000313" key="2">
    <source>
        <dbReference type="EMBL" id="PMC68776.1"/>
    </source>
</evidence>
<dbReference type="Gene3D" id="1.10.3910.10">
    <property type="entry name" value="SP0561-like"/>
    <property type="match status" value="1"/>
</dbReference>
<organism evidence="2 3">
    <name type="scientific">Fusobacterium nucleatum</name>
    <dbReference type="NCBI Taxonomy" id="851"/>
    <lineage>
        <taxon>Bacteria</taxon>
        <taxon>Fusobacteriati</taxon>
        <taxon>Fusobacteriota</taxon>
        <taxon>Fusobacteriia</taxon>
        <taxon>Fusobacteriales</taxon>
        <taxon>Fusobacteriaceae</taxon>
        <taxon>Fusobacterium</taxon>
    </lineage>
</organism>
<protein>
    <submittedName>
        <fullName evidence="2">Diguanylate cyclase</fullName>
    </submittedName>
</protein>
<dbReference type="Proteomes" id="UP000235733">
    <property type="component" value="Unassembled WGS sequence"/>
</dbReference>
<dbReference type="PANTHER" id="PTHR39966:SF3">
    <property type="entry name" value="DUF438 DOMAIN-CONTAINING PROTEIN"/>
    <property type="match status" value="1"/>
</dbReference>
<evidence type="ECO:0000313" key="3">
    <source>
        <dbReference type="Proteomes" id="UP000235733"/>
    </source>
</evidence>
<sequence length="513" mass="59800">MLSHLPKLDEEKLKFVIELKEKYNAGKISLADARKQLKERVKTLKPYEIAYAEQKITPFVEDECIKENIQNMMLLFDEVMDTSRPTELPPDHPIMCYYRENDDMRKLLKEVENLTQFPVIKNQWYELYNKLDLWWKLHLPRKQNQLYSLLEKKGFTRPTTTMWVLDDFVRDELKENRKMLDDGNVEEFIASQKSVAADIIDLIQKEETVLYPTSLAMITPEEFEDMKSGDREIGFTFGKLETTSELKKSVTQENSNISEQGNLAKDLAQLLGKYGFNSKNSQSSEFDVAMGKMTLEQINLVFKHLPVDITYVDENEIVKFYSDTTHRIFPRSKNVIGRDVKNCHPPKSVHIVEEIIEKFRSGEQDFVEFWINKPELFIYISYSAVKDENGKFRGILEMMQDCTRIRSLEGSQTLLNWESANLTNKAVEEAKSEESDVKIDLDKIDGDTYLKDLIKVYPKLKNDMVKISEKFKLLQTPLLAVMLPTTTLKKASERGEVELDTLIEKIKELIKTY</sequence>
<reference evidence="2 3" key="1">
    <citation type="submission" date="2017-09" db="EMBL/GenBank/DDBJ databases">
        <title>Bacterial strain isolated from the female urinary microbiota.</title>
        <authorList>
            <person name="Thomas-White K."/>
            <person name="Kumar N."/>
            <person name="Forster S."/>
            <person name="Putonti C."/>
            <person name="Lawley T."/>
            <person name="Wolfe A.J."/>
        </authorList>
    </citation>
    <scope>NUCLEOTIDE SEQUENCE [LARGE SCALE GENOMIC DNA]</scope>
    <source>
        <strain evidence="2 3">UMB0249</strain>
    </source>
</reference>
<dbReference type="PANTHER" id="PTHR39966">
    <property type="entry name" value="BLL2471 PROTEIN-RELATED"/>
    <property type="match status" value="1"/>
</dbReference>
<proteinExistence type="predicted"/>
<dbReference type="Pfam" id="PF08984">
    <property type="entry name" value="DUF1858"/>
    <property type="match status" value="1"/>
</dbReference>
<dbReference type="SUPFAM" id="SSF55785">
    <property type="entry name" value="PYP-like sensor domain (PAS domain)"/>
    <property type="match status" value="1"/>
</dbReference>
<feature type="domain" description="DUF1858" evidence="1">
    <location>
        <begin position="444"/>
        <end position="503"/>
    </location>
</feature>
<dbReference type="EMBL" id="PNHC01000006">
    <property type="protein sequence ID" value="PMC68776.1"/>
    <property type="molecule type" value="Genomic_DNA"/>
</dbReference>
<dbReference type="InterPro" id="IPR015077">
    <property type="entry name" value="DUF1858"/>
</dbReference>
<dbReference type="InterPro" id="IPR035965">
    <property type="entry name" value="PAS-like_dom_sf"/>
</dbReference>
<dbReference type="Pfam" id="PF13596">
    <property type="entry name" value="PAS_10"/>
    <property type="match status" value="1"/>
</dbReference>
<evidence type="ECO:0000259" key="1">
    <source>
        <dbReference type="Pfam" id="PF08984"/>
    </source>
</evidence>
<dbReference type="SUPFAM" id="SSF140683">
    <property type="entry name" value="SP0561-like"/>
    <property type="match status" value="1"/>
</dbReference>
<dbReference type="GO" id="GO:0005886">
    <property type="term" value="C:plasma membrane"/>
    <property type="evidence" value="ECO:0007669"/>
    <property type="project" value="TreeGrafter"/>
</dbReference>
<gene>
    <name evidence="2" type="ORF">CJ209_08180</name>
</gene>
<dbReference type="AlphaFoldDB" id="A0A2N6THM6"/>
<accession>A0A2N6THM6</accession>
<dbReference type="InterPro" id="IPR038062">
    <property type="entry name" value="ScdA-like_N_sf"/>
</dbReference>
<comment type="caution">
    <text evidence="2">The sequence shown here is derived from an EMBL/GenBank/DDBJ whole genome shotgun (WGS) entry which is preliminary data.</text>
</comment>
<dbReference type="Gene3D" id="3.30.450.20">
    <property type="entry name" value="PAS domain"/>
    <property type="match status" value="1"/>
</dbReference>